<feature type="binding site" evidence="7">
    <location>
        <position position="189"/>
    </location>
    <ligand>
        <name>Mg(2+)</name>
        <dbReference type="ChEBI" id="CHEBI:18420"/>
    </ligand>
</feature>
<evidence type="ECO:0000256" key="5">
    <source>
        <dbReference type="ARBA" id="ARBA00022842"/>
    </source>
</evidence>
<feature type="domain" description="Obg" evidence="9">
    <location>
        <begin position="1"/>
        <end position="155"/>
    </location>
</feature>
<keyword evidence="2 7" id="KW-0963">Cytoplasm</keyword>
<evidence type="ECO:0000256" key="7">
    <source>
        <dbReference type="HAMAP-Rule" id="MF_01454"/>
    </source>
</evidence>
<keyword evidence="7" id="KW-0479">Metal-binding</keyword>
<dbReference type="SUPFAM" id="SSF82051">
    <property type="entry name" value="Obg GTP-binding protein N-terminal domain"/>
    <property type="match status" value="1"/>
</dbReference>
<reference evidence="10 11" key="1">
    <citation type="journal article" date="2015" name="Nature">
        <title>rRNA introns, odd ribosomes, and small enigmatic genomes across a large radiation of phyla.</title>
        <authorList>
            <person name="Brown C.T."/>
            <person name="Hug L.A."/>
            <person name="Thomas B.C."/>
            <person name="Sharon I."/>
            <person name="Castelle C.J."/>
            <person name="Singh A."/>
            <person name="Wilkins M.J."/>
            <person name="Williams K.H."/>
            <person name="Banfield J.F."/>
        </authorList>
    </citation>
    <scope>NUCLEOTIDE SEQUENCE [LARGE SCALE GENOMIC DNA]</scope>
</reference>
<dbReference type="PRINTS" id="PR00326">
    <property type="entry name" value="GTP1OBG"/>
</dbReference>
<evidence type="ECO:0000313" key="11">
    <source>
        <dbReference type="Proteomes" id="UP000033918"/>
    </source>
</evidence>
<evidence type="ECO:0000259" key="9">
    <source>
        <dbReference type="PROSITE" id="PS51883"/>
    </source>
</evidence>
<dbReference type="PANTHER" id="PTHR11702">
    <property type="entry name" value="DEVELOPMENTALLY REGULATED GTP-BINDING PROTEIN-RELATED"/>
    <property type="match status" value="1"/>
</dbReference>
<feature type="binding site" evidence="7">
    <location>
        <begin position="204"/>
        <end position="207"/>
    </location>
    <ligand>
        <name>GTP</name>
        <dbReference type="ChEBI" id="CHEBI:37565"/>
    </ligand>
</feature>
<feature type="domain" description="OBG-type G" evidence="8">
    <location>
        <begin position="156"/>
        <end position="320"/>
    </location>
</feature>
<evidence type="ECO:0000259" key="8">
    <source>
        <dbReference type="PROSITE" id="PS51710"/>
    </source>
</evidence>
<accession>A0A0G0UMZ3</accession>
<evidence type="ECO:0000256" key="1">
    <source>
        <dbReference type="ARBA" id="ARBA00007699"/>
    </source>
</evidence>
<feature type="binding site" evidence="7">
    <location>
        <position position="169"/>
    </location>
    <ligand>
        <name>Mg(2+)</name>
        <dbReference type="ChEBI" id="CHEBI:18420"/>
    </ligand>
</feature>
<gene>
    <name evidence="7" type="primary">obg</name>
    <name evidence="10" type="ORF">UU38_C0003G0148</name>
</gene>
<comment type="cofactor">
    <cofactor evidence="7">
        <name>Mg(2+)</name>
        <dbReference type="ChEBI" id="CHEBI:18420"/>
    </cofactor>
</comment>
<dbReference type="HAMAP" id="MF_01454">
    <property type="entry name" value="GTPase_Obg"/>
    <property type="match status" value="1"/>
</dbReference>
<dbReference type="InterPro" id="IPR006169">
    <property type="entry name" value="GTP1_OBG_dom"/>
</dbReference>
<keyword evidence="3 7" id="KW-0547">Nucleotide-binding</keyword>
<dbReference type="NCBIfam" id="TIGR02729">
    <property type="entry name" value="Obg_CgtA"/>
    <property type="match status" value="1"/>
</dbReference>
<evidence type="ECO:0000256" key="2">
    <source>
        <dbReference type="ARBA" id="ARBA00022490"/>
    </source>
</evidence>
<dbReference type="SUPFAM" id="SSF52540">
    <property type="entry name" value="P-loop containing nucleoside triphosphate hydrolases"/>
    <property type="match status" value="1"/>
</dbReference>
<dbReference type="FunFam" id="2.70.210.12:FF:000001">
    <property type="entry name" value="GTPase Obg"/>
    <property type="match status" value="1"/>
</dbReference>
<dbReference type="GO" id="GO:0005525">
    <property type="term" value="F:GTP binding"/>
    <property type="evidence" value="ECO:0007669"/>
    <property type="project" value="UniProtKB-UniRule"/>
</dbReference>
<comment type="similarity">
    <text evidence="1 7">Belongs to the TRAFAC class OBG-HflX-like GTPase superfamily. OBG GTPase family.</text>
</comment>
<sequence length="320" mass="34783">MLIDDITIKIGAGNGGKGAVAFNKNMMSLGPAGGSGGNGGNVFVVGVSDISALNQFRYKKECKAENGFDGRGQFCDGNDGKNLILKLPIGTVIHNLTNESEFEIEKIGEQVLLAKGGIGGKGNFHFRSSRNTSPTQFQEGRPGESFELRLELKLIADVGFVGLPNAGKSSMLNCLTNAKSKVANYPFTTLEPNLGAYYELILADIPGLIEGSSSGKGLGIKFLRHIERTKIIFHFVSSESPRPEKDYKTIRKELGAYKKELLEKPEYLFLSKSDLTDKTALKEKLKALKRLNTNIIATSINDPNSIKEIKKILNKIKAGK</sequence>
<evidence type="ECO:0000313" key="10">
    <source>
        <dbReference type="EMBL" id="KKR88896.1"/>
    </source>
</evidence>
<dbReference type="EMBL" id="LCAK01000003">
    <property type="protein sequence ID" value="KKR88896.1"/>
    <property type="molecule type" value="Genomic_DNA"/>
</dbReference>
<dbReference type="InterPro" id="IPR014100">
    <property type="entry name" value="GTP-bd_Obg/CgtA"/>
</dbReference>
<dbReference type="PATRIC" id="fig|1619006.3.peg.442"/>
<keyword evidence="4 7" id="KW-0378">Hydrolase</keyword>
<dbReference type="Gene3D" id="3.40.50.300">
    <property type="entry name" value="P-loop containing nucleotide triphosphate hydrolases"/>
    <property type="match status" value="1"/>
</dbReference>
<comment type="subunit">
    <text evidence="7">Monomer.</text>
</comment>
<protein>
    <recommendedName>
        <fullName evidence="7">GTPase Obg</fullName>
        <ecNumber evidence="7">3.6.5.-</ecNumber>
    </recommendedName>
    <alternativeName>
        <fullName evidence="7">GTP-binding protein Obg</fullName>
    </alternativeName>
</protein>
<dbReference type="PANTHER" id="PTHR11702:SF31">
    <property type="entry name" value="MITOCHONDRIAL RIBOSOME-ASSOCIATED GTPASE 2"/>
    <property type="match status" value="1"/>
</dbReference>
<feature type="binding site" evidence="7">
    <location>
        <begin position="162"/>
        <end position="169"/>
    </location>
    <ligand>
        <name>GTP</name>
        <dbReference type="ChEBI" id="CHEBI:37565"/>
    </ligand>
</feature>
<keyword evidence="6 7" id="KW-0342">GTP-binding</keyword>
<proteinExistence type="inferred from homology"/>
<dbReference type="Proteomes" id="UP000033918">
    <property type="component" value="Unassembled WGS sequence"/>
</dbReference>
<evidence type="ECO:0000256" key="4">
    <source>
        <dbReference type="ARBA" id="ARBA00022801"/>
    </source>
</evidence>
<evidence type="ECO:0000256" key="6">
    <source>
        <dbReference type="ARBA" id="ARBA00023134"/>
    </source>
</evidence>
<dbReference type="EC" id="3.6.5.-" evidence="7"/>
<dbReference type="PIRSF" id="PIRSF002401">
    <property type="entry name" value="GTP_bd_Obg/CgtA"/>
    <property type="match status" value="1"/>
</dbReference>
<feature type="binding site" evidence="7">
    <location>
        <begin position="298"/>
        <end position="300"/>
    </location>
    <ligand>
        <name>GTP</name>
        <dbReference type="ChEBI" id="CHEBI:37565"/>
    </ligand>
</feature>
<name>A0A0G0UMZ3_9BACT</name>
<organism evidence="10 11">
    <name type="scientific">Candidatus Wolfebacteria bacterium GW2011_GWB1_41_12</name>
    <dbReference type="NCBI Taxonomy" id="1619006"/>
    <lineage>
        <taxon>Bacteria</taxon>
        <taxon>Candidatus Wolfeibacteriota</taxon>
    </lineage>
</organism>
<dbReference type="Gene3D" id="2.70.210.12">
    <property type="entry name" value="GTP1/OBG domain"/>
    <property type="match status" value="1"/>
</dbReference>
<feature type="binding site" evidence="7">
    <location>
        <begin position="271"/>
        <end position="274"/>
    </location>
    <ligand>
        <name>GTP</name>
        <dbReference type="ChEBI" id="CHEBI:37565"/>
    </ligand>
</feature>
<dbReference type="GO" id="GO:0000287">
    <property type="term" value="F:magnesium ion binding"/>
    <property type="evidence" value="ECO:0007669"/>
    <property type="project" value="InterPro"/>
</dbReference>
<comment type="subcellular location">
    <subcellularLocation>
        <location evidence="7">Cytoplasm</location>
    </subcellularLocation>
</comment>
<dbReference type="InterPro" id="IPR006073">
    <property type="entry name" value="GTP-bd"/>
</dbReference>
<dbReference type="GO" id="GO:0003924">
    <property type="term" value="F:GTPase activity"/>
    <property type="evidence" value="ECO:0007669"/>
    <property type="project" value="UniProtKB-UniRule"/>
</dbReference>
<dbReference type="GO" id="GO:0005737">
    <property type="term" value="C:cytoplasm"/>
    <property type="evidence" value="ECO:0007669"/>
    <property type="project" value="UniProtKB-SubCell"/>
</dbReference>
<dbReference type="AlphaFoldDB" id="A0A0G0UMZ3"/>
<dbReference type="InterPro" id="IPR036726">
    <property type="entry name" value="GTP1_OBG_dom_sf"/>
</dbReference>
<dbReference type="InterPro" id="IPR027417">
    <property type="entry name" value="P-loop_NTPase"/>
</dbReference>
<keyword evidence="5 7" id="KW-0460">Magnesium</keyword>
<dbReference type="NCBIfam" id="TIGR00231">
    <property type="entry name" value="small_GTP"/>
    <property type="match status" value="1"/>
</dbReference>
<comment type="function">
    <text evidence="7">An essential GTPase which binds GTP, GDP and possibly (p)ppGpp with moderate affinity, with high nucleotide exchange rates and a fairly low GTP hydrolysis rate. Plays a role in control of the cell cycle, stress response, ribosome biogenesis and in those bacteria that undergo differentiation, in morphogenesis control.</text>
</comment>
<comment type="caution">
    <text evidence="10">The sequence shown here is derived from an EMBL/GenBank/DDBJ whole genome shotgun (WGS) entry which is preliminary data.</text>
</comment>
<evidence type="ECO:0000256" key="3">
    <source>
        <dbReference type="ARBA" id="ARBA00022741"/>
    </source>
</evidence>
<dbReference type="InterPro" id="IPR031167">
    <property type="entry name" value="G_OBG"/>
</dbReference>
<dbReference type="CDD" id="cd01898">
    <property type="entry name" value="Obg"/>
    <property type="match status" value="1"/>
</dbReference>
<dbReference type="InterPro" id="IPR005225">
    <property type="entry name" value="Small_GTP-bd"/>
</dbReference>
<dbReference type="Pfam" id="PF01018">
    <property type="entry name" value="GTP1_OBG"/>
    <property type="match status" value="1"/>
</dbReference>
<dbReference type="PROSITE" id="PS51883">
    <property type="entry name" value="OBG"/>
    <property type="match status" value="1"/>
</dbReference>
<dbReference type="GO" id="GO:0042254">
    <property type="term" value="P:ribosome biogenesis"/>
    <property type="evidence" value="ECO:0007669"/>
    <property type="project" value="UniProtKB-UniRule"/>
</dbReference>
<dbReference type="NCBIfam" id="NF008956">
    <property type="entry name" value="PRK12299.1"/>
    <property type="match status" value="1"/>
</dbReference>
<dbReference type="Pfam" id="PF01926">
    <property type="entry name" value="MMR_HSR1"/>
    <property type="match status" value="1"/>
</dbReference>
<dbReference type="PROSITE" id="PS51710">
    <property type="entry name" value="G_OBG"/>
    <property type="match status" value="1"/>
</dbReference>
<dbReference type="InterPro" id="IPR045086">
    <property type="entry name" value="OBG_GTPase"/>
</dbReference>
<feature type="binding site" evidence="7">
    <location>
        <begin position="187"/>
        <end position="191"/>
    </location>
    <ligand>
        <name>GTP</name>
        <dbReference type="ChEBI" id="CHEBI:37565"/>
    </ligand>
</feature>